<reference evidence="4" key="1">
    <citation type="submission" date="2016-10" db="EMBL/GenBank/DDBJ databases">
        <authorList>
            <person name="Varghese N."/>
            <person name="Submissions S."/>
        </authorList>
    </citation>
    <scope>NUCLEOTIDE SEQUENCE [LARGE SCALE GENOMIC DNA]</scope>
    <source>
        <strain evidence="4">DSM 21743</strain>
    </source>
</reference>
<keyword evidence="4" id="KW-1185">Reference proteome</keyword>
<dbReference type="EMBL" id="LT629799">
    <property type="protein sequence ID" value="SDU91151.1"/>
    <property type="molecule type" value="Genomic_DNA"/>
</dbReference>
<protein>
    <recommendedName>
        <fullName evidence="2">DUF4397 domain-containing protein</fullName>
    </recommendedName>
</protein>
<dbReference type="Proteomes" id="UP000198825">
    <property type="component" value="Chromosome I"/>
</dbReference>
<feature type="chain" id="PRO_5009280260" description="DUF4397 domain-containing protein" evidence="1">
    <location>
        <begin position="33"/>
        <end position="255"/>
    </location>
</feature>
<dbReference type="Pfam" id="PF14344">
    <property type="entry name" value="DUF4397"/>
    <property type="match status" value="1"/>
</dbReference>
<dbReference type="STRING" id="546874.SAMN04488544_1848"/>
<feature type="domain" description="DUF4397" evidence="2">
    <location>
        <begin position="36"/>
        <end position="147"/>
    </location>
</feature>
<proteinExistence type="predicted"/>
<dbReference type="AlphaFoldDB" id="A0A1H2ME10"/>
<organism evidence="3 4">
    <name type="scientific">Microlunatus sagamiharensis</name>
    <dbReference type="NCBI Taxonomy" id="546874"/>
    <lineage>
        <taxon>Bacteria</taxon>
        <taxon>Bacillati</taxon>
        <taxon>Actinomycetota</taxon>
        <taxon>Actinomycetes</taxon>
        <taxon>Propionibacteriales</taxon>
        <taxon>Propionibacteriaceae</taxon>
        <taxon>Microlunatus</taxon>
    </lineage>
</organism>
<sequence>MTARALRRLLTLVVLLGATVGLAGLTAGPSFAAGSADVYVVQGLPGRSVDVAVDGKTVAKGVKTAAVVGPFKVDPGSREVTFSDGGTELLSRSFDVKARSSWDVVVHLPEGGSTDPTVTVFRNDTSSVPRGKAELVVAHTATVPAADIRVNGKVLFSDVANGQSLDLTVPVATYKVAITPTGKKSPVYLGPVSLTVKGGAVNRVYALGDPEKNTMNVAVHVLATGSSGSKRPDKVDTGTGGEAAGAVRFLARLTR</sequence>
<evidence type="ECO:0000259" key="2">
    <source>
        <dbReference type="Pfam" id="PF14344"/>
    </source>
</evidence>
<accession>A0A1H2ME10</accession>
<dbReference type="RefSeq" id="WP_091074167.1">
    <property type="nucleotide sequence ID" value="NZ_LT629799.1"/>
</dbReference>
<evidence type="ECO:0000313" key="3">
    <source>
        <dbReference type="EMBL" id="SDU91151.1"/>
    </source>
</evidence>
<name>A0A1H2ME10_9ACTN</name>
<dbReference type="OrthoDB" id="5800709at2"/>
<feature type="signal peptide" evidence="1">
    <location>
        <begin position="1"/>
        <end position="32"/>
    </location>
</feature>
<keyword evidence="1" id="KW-0732">Signal</keyword>
<dbReference type="InterPro" id="IPR025510">
    <property type="entry name" value="DUF4397"/>
</dbReference>
<evidence type="ECO:0000313" key="4">
    <source>
        <dbReference type="Proteomes" id="UP000198825"/>
    </source>
</evidence>
<gene>
    <name evidence="3" type="ORF">SAMN04488544_1848</name>
</gene>
<evidence type="ECO:0000256" key="1">
    <source>
        <dbReference type="SAM" id="SignalP"/>
    </source>
</evidence>